<dbReference type="PANTHER" id="PTHR37953">
    <property type="entry name" value="UPF0127 PROTEIN MJ1496"/>
    <property type="match status" value="1"/>
</dbReference>
<dbReference type="InterPro" id="IPR003795">
    <property type="entry name" value="DUF192"/>
</dbReference>
<dbReference type="PANTHER" id="PTHR37953:SF1">
    <property type="entry name" value="UPF0127 PROTEIN MJ1496"/>
    <property type="match status" value="1"/>
</dbReference>
<dbReference type="OMA" id="YMKNTEI"/>
<reference evidence="1 2" key="1">
    <citation type="submission" date="2018-12" db="EMBL/GenBank/DDBJ databases">
        <title>Genome analysis provides insights into bioremediation potentialities of Halogeometricum borinquense strain N11.</title>
        <authorList>
            <person name="Najjari A."/>
            <person name="Youssef N."/>
            <person name="Fhoula I."/>
            <person name="Ben Dhia O."/>
            <person name="Mahjoubi M."/>
            <person name="Ouzari H.I."/>
            <person name="Cherif A."/>
        </authorList>
    </citation>
    <scope>NUCLEOTIDE SEQUENCE [LARGE SCALE GENOMIC DNA]</scope>
    <source>
        <strain evidence="1 2">N11</strain>
    </source>
</reference>
<dbReference type="RefSeq" id="WP_006056274.1">
    <property type="nucleotide sequence ID" value="NZ_RZHH01000002.1"/>
</dbReference>
<comment type="caution">
    <text evidence="1">The sequence shown here is derived from an EMBL/GenBank/DDBJ whole genome shotgun (WGS) entry which is preliminary data.</text>
</comment>
<dbReference type="Pfam" id="PF02643">
    <property type="entry name" value="DUF192"/>
    <property type="match status" value="1"/>
</dbReference>
<dbReference type="GeneID" id="9994540"/>
<dbReference type="AlphaFoldDB" id="A0A482TG30"/>
<protein>
    <submittedName>
        <fullName evidence="1">DUF192 domain-containing protein</fullName>
    </submittedName>
</protein>
<sequence length="167" mass="18093">MTALRDRLGPVILAVFIVASVAAVVVAFNPTVLPGGDQYNRTTVSLISDGERVAEVNVRVADTYEKRYTGLSATESLGTNEGMLFVHDSEGEYSYVMRDMAFPLDIVFIDADGTITAIHHAELPPEGTPDGGLKHYTGTGKYVLEVPYGYTNETGVEVGDTVRIENY</sequence>
<dbReference type="Gene3D" id="2.60.120.1140">
    <property type="entry name" value="Protein of unknown function DUF192"/>
    <property type="match status" value="1"/>
</dbReference>
<gene>
    <name evidence="1" type="ORF">ELS19_01875</name>
</gene>
<proteinExistence type="predicted"/>
<accession>A0A482TG30</accession>
<organism evidence="1 2">
    <name type="scientific">Halogeometricum borinquense</name>
    <dbReference type="NCBI Taxonomy" id="60847"/>
    <lineage>
        <taxon>Archaea</taxon>
        <taxon>Methanobacteriati</taxon>
        <taxon>Methanobacteriota</taxon>
        <taxon>Stenosarchaea group</taxon>
        <taxon>Halobacteria</taxon>
        <taxon>Halobacteriales</taxon>
        <taxon>Haloferacaceae</taxon>
        <taxon>Halogeometricum</taxon>
    </lineage>
</organism>
<evidence type="ECO:0000313" key="2">
    <source>
        <dbReference type="Proteomes" id="UP000294028"/>
    </source>
</evidence>
<dbReference type="EMBL" id="RZHH01000002">
    <property type="protein sequence ID" value="RYJ12843.1"/>
    <property type="molecule type" value="Genomic_DNA"/>
</dbReference>
<evidence type="ECO:0000313" key="1">
    <source>
        <dbReference type="EMBL" id="RYJ12843.1"/>
    </source>
</evidence>
<name>A0A482TG30_9EURY</name>
<dbReference type="Proteomes" id="UP000294028">
    <property type="component" value="Unassembled WGS sequence"/>
</dbReference>
<dbReference type="InterPro" id="IPR038695">
    <property type="entry name" value="Saro_0823-like_sf"/>
</dbReference>